<accession>A0AAV5G9C8</accession>
<keyword evidence="3" id="KW-1185">Reference proteome</keyword>
<reference evidence="2 3" key="1">
    <citation type="submission" date="2021-12" db="EMBL/GenBank/DDBJ databases">
        <title>High titer production of polyol ester of fatty acids by Rhodotorula paludigena BS15 towards product separation-free biomass refinery.</title>
        <authorList>
            <person name="Mano J."/>
            <person name="Ono H."/>
            <person name="Tanaka T."/>
            <person name="Naito K."/>
            <person name="Sushida H."/>
            <person name="Ike M."/>
            <person name="Tokuyasu K."/>
            <person name="Kitaoka M."/>
        </authorList>
    </citation>
    <scope>NUCLEOTIDE SEQUENCE [LARGE SCALE GENOMIC DNA]</scope>
    <source>
        <strain evidence="2 3">BS15</strain>
    </source>
</reference>
<evidence type="ECO:0000313" key="3">
    <source>
        <dbReference type="Proteomes" id="UP001342314"/>
    </source>
</evidence>
<sequence length="601" mass="65940">MKTPSAQTPRDPGTQSRREGTDATPPYKKAKKNEPAKASKTVRASAVGSEANDATTPTLHKVTSSRGAKGKGKGRSDDVGASEASGDAGGSPTANSAKDAPEDVELDAQPIQLEALEAARTYLDDVVRPLLASGMTQETAELYLALWQVAQQLEVLRSPGKFSLRKSSTSYSKLEKMYSWASRSWPAVMSETTTYALPNGRVIDCRYDLIAFFFTLYTAPHLVKVYRSAAAAASKGKLARWSASAEELSLGIAMCKVLTQCCYVLKGPGPYYGMTERSGEVREQEHGNDCVSLKVAVAKDTMPWQNWTREACYVPPPELADYFPAFLLFFIEHGLIVTANAVQDGLNTNMFDLQAYEHIATAGQVKDFVIKVLDDLSPKDKVGVRRRPATGRTLQRTYFTNDATFEKYAKLIPIRPGTMRAIFEGTCWAWHVREILAQEKLDLSIWPTSRLPKSLLPTREERAARSRARNVKKNGFGNDKLFMKGRDVDNEKQVDGRRKRKQATAATEIGPQKARKQSKRAVAGEDVGDDWFDLMGGAAAFGMEEDEGEEGGRGAEDEGEGGEGEGGEDEGGEDDDEDANGEDDEEDANEDEDEDEEAEHE</sequence>
<feature type="compositionally biased region" description="Polar residues" evidence="1">
    <location>
        <begin position="52"/>
        <end position="62"/>
    </location>
</feature>
<name>A0AAV5G9C8_9BASI</name>
<feature type="region of interest" description="Disordered" evidence="1">
    <location>
        <begin position="1"/>
        <end position="101"/>
    </location>
</feature>
<dbReference type="AlphaFoldDB" id="A0AAV5G9C8"/>
<evidence type="ECO:0000313" key="2">
    <source>
        <dbReference type="EMBL" id="GJN89076.1"/>
    </source>
</evidence>
<comment type="caution">
    <text evidence="2">The sequence shown here is derived from an EMBL/GenBank/DDBJ whole genome shotgun (WGS) entry which is preliminary data.</text>
</comment>
<dbReference type="EMBL" id="BQKY01000004">
    <property type="protein sequence ID" value="GJN89076.1"/>
    <property type="molecule type" value="Genomic_DNA"/>
</dbReference>
<feature type="region of interest" description="Disordered" evidence="1">
    <location>
        <begin position="474"/>
        <end position="601"/>
    </location>
</feature>
<protein>
    <submittedName>
        <fullName evidence="2">Uncharacterized protein</fullName>
    </submittedName>
</protein>
<gene>
    <name evidence="2" type="ORF">Rhopal_002050-T1</name>
</gene>
<feature type="compositionally biased region" description="Basic and acidic residues" evidence="1">
    <location>
        <begin position="481"/>
        <end position="496"/>
    </location>
</feature>
<organism evidence="2 3">
    <name type="scientific">Rhodotorula paludigena</name>
    <dbReference type="NCBI Taxonomy" id="86838"/>
    <lineage>
        <taxon>Eukaryota</taxon>
        <taxon>Fungi</taxon>
        <taxon>Dikarya</taxon>
        <taxon>Basidiomycota</taxon>
        <taxon>Pucciniomycotina</taxon>
        <taxon>Microbotryomycetes</taxon>
        <taxon>Sporidiobolales</taxon>
        <taxon>Sporidiobolaceae</taxon>
        <taxon>Rhodotorula</taxon>
    </lineage>
</organism>
<dbReference type="Proteomes" id="UP001342314">
    <property type="component" value="Unassembled WGS sequence"/>
</dbReference>
<evidence type="ECO:0000256" key="1">
    <source>
        <dbReference type="SAM" id="MobiDB-lite"/>
    </source>
</evidence>
<feature type="compositionally biased region" description="Acidic residues" evidence="1">
    <location>
        <begin position="557"/>
        <end position="601"/>
    </location>
</feature>
<proteinExistence type="predicted"/>